<name>A0A0S7Y5V4_UNCSA</name>
<evidence type="ECO:0008006" key="8">
    <source>
        <dbReference type="Google" id="ProtNLM"/>
    </source>
</evidence>
<feature type="transmembrane region" description="Helical" evidence="5">
    <location>
        <begin position="287"/>
        <end position="316"/>
    </location>
</feature>
<evidence type="ECO:0000256" key="4">
    <source>
        <dbReference type="ARBA" id="ARBA00023136"/>
    </source>
</evidence>
<dbReference type="InterPro" id="IPR044878">
    <property type="entry name" value="UbiA_sf"/>
</dbReference>
<feature type="transmembrane region" description="Helical" evidence="5">
    <location>
        <begin position="130"/>
        <end position="147"/>
    </location>
</feature>
<reference evidence="6 7" key="1">
    <citation type="journal article" date="2015" name="Microbiome">
        <title>Genomic resolution of linkages in carbon, nitrogen, and sulfur cycling among widespread estuary sediment bacteria.</title>
        <authorList>
            <person name="Baker B.J."/>
            <person name="Lazar C.S."/>
            <person name="Teske A.P."/>
            <person name="Dick G.J."/>
        </authorList>
    </citation>
    <scope>NUCLEOTIDE SEQUENCE [LARGE SCALE GENOMIC DNA]</scope>
    <source>
        <strain evidence="6">DG_54_3</strain>
    </source>
</reference>
<gene>
    <name evidence="6" type="ORF">AMJ44_00655</name>
</gene>
<organism evidence="6 7">
    <name type="scientific">candidate division WOR-1 bacterium DG_54_3</name>
    <dbReference type="NCBI Taxonomy" id="1703775"/>
    <lineage>
        <taxon>Bacteria</taxon>
        <taxon>Bacillati</taxon>
        <taxon>Saganbacteria</taxon>
    </lineage>
</organism>
<keyword evidence="3 5" id="KW-1133">Transmembrane helix</keyword>
<dbReference type="GO" id="GO:0016020">
    <property type="term" value="C:membrane"/>
    <property type="evidence" value="ECO:0007669"/>
    <property type="project" value="UniProtKB-SubCell"/>
</dbReference>
<evidence type="ECO:0000256" key="3">
    <source>
        <dbReference type="ARBA" id="ARBA00022989"/>
    </source>
</evidence>
<dbReference type="Gene3D" id="1.10.357.140">
    <property type="entry name" value="UbiA prenyltransferase"/>
    <property type="match status" value="1"/>
</dbReference>
<feature type="transmembrane region" description="Helical" evidence="5">
    <location>
        <begin position="244"/>
        <end position="266"/>
    </location>
</feature>
<evidence type="ECO:0000313" key="6">
    <source>
        <dbReference type="EMBL" id="KPJ70141.1"/>
    </source>
</evidence>
<feature type="transmembrane region" description="Helical" evidence="5">
    <location>
        <begin position="211"/>
        <end position="232"/>
    </location>
</feature>
<evidence type="ECO:0000256" key="5">
    <source>
        <dbReference type="SAM" id="Phobius"/>
    </source>
</evidence>
<keyword evidence="2 5" id="KW-0812">Transmembrane</keyword>
<evidence type="ECO:0000256" key="2">
    <source>
        <dbReference type="ARBA" id="ARBA00022692"/>
    </source>
</evidence>
<sequence>MVEYLRLMRFQTAAATASVPVIGGLVMGQDSLKTLAALFLAGLGFHVYGFVLNEYMDFGVDRKCPDLQKRPLVKGAVPRWQALMIAGLACVFAFGIMAFFFLSFSSMLFLLLAFLLGGAYDVFGKKMVGLDLLLGLSFFCLSLFGASPVSDQYPVLILLVGSVFCVHILFNNAVEGGLKDVDHDAQAGARTLALVLGVRIQGRNLRITAQFVLFAVVLKAVFFFLMLRLSVLPGIHLWSSTRSFLPSTAFVLLTLAQVWPIQRFLSLREFDREKLKRLFSVHEMASYFMLILVISPLIGLAMILLLVLIPSIWYLVFNSILYGKPLQPFV</sequence>
<proteinExistence type="predicted"/>
<dbReference type="GO" id="GO:0016765">
    <property type="term" value="F:transferase activity, transferring alkyl or aryl (other than methyl) groups"/>
    <property type="evidence" value="ECO:0007669"/>
    <property type="project" value="InterPro"/>
</dbReference>
<dbReference type="Proteomes" id="UP000051861">
    <property type="component" value="Unassembled WGS sequence"/>
</dbReference>
<comment type="caution">
    <text evidence="6">The sequence shown here is derived from an EMBL/GenBank/DDBJ whole genome shotgun (WGS) entry which is preliminary data.</text>
</comment>
<dbReference type="Pfam" id="PF01040">
    <property type="entry name" value="UbiA"/>
    <property type="match status" value="1"/>
</dbReference>
<dbReference type="EMBL" id="LIZX01000005">
    <property type="protein sequence ID" value="KPJ70141.1"/>
    <property type="molecule type" value="Genomic_DNA"/>
</dbReference>
<accession>A0A0S7Y5V4</accession>
<feature type="transmembrane region" description="Helical" evidence="5">
    <location>
        <begin position="77"/>
        <end position="101"/>
    </location>
</feature>
<dbReference type="AlphaFoldDB" id="A0A0S7Y5V4"/>
<keyword evidence="4 5" id="KW-0472">Membrane</keyword>
<evidence type="ECO:0000256" key="1">
    <source>
        <dbReference type="ARBA" id="ARBA00004141"/>
    </source>
</evidence>
<feature type="transmembrane region" description="Helical" evidence="5">
    <location>
        <begin position="153"/>
        <end position="170"/>
    </location>
</feature>
<feature type="transmembrane region" description="Helical" evidence="5">
    <location>
        <begin position="35"/>
        <end position="56"/>
    </location>
</feature>
<evidence type="ECO:0000313" key="7">
    <source>
        <dbReference type="Proteomes" id="UP000051861"/>
    </source>
</evidence>
<protein>
    <recommendedName>
        <fullName evidence="8">Ubiquinone biosynthesis protein UbiA</fullName>
    </recommendedName>
</protein>
<dbReference type="InterPro" id="IPR000537">
    <property type="entry name" value="UbiA_prenyltransferase"/>
</dbReference>
<comment type="subcellular location">
    <subcellularLocation>
        <location evidence="1">Membrane</location>
        <topology evidence="1">Multi-pass membrane protein</topology>
    </subcellularLocation>
</comment>